<dbReference type="GO" id="GO:0015846">
    <property type="term" value="P:polyamine transport"/>
    <property type="evidence" value="ECO:0007669"/>
    <property type="project" value="InterPro"/>
</dbReference>
<evidence type="ECO:0000256" key="3">
    <source>
        <dbReference type="ARBA" id="ARBA00022729"/>
    </source>
</evidence>
<gene>
    <name evidence="5" type="ORF">FRZ61_20940</name>
</gene>
<dbReference type="PRINTS" id="PR00909">
    <property type="entry name" value="SPERMDNBNDNG"/>
</dbReference>
<dbReference type="InterPro" id="IPR006311">
    <property type="entry name" value="TAT_signal"/>
</dbReference>
<dbReference type="Pfam" id="PF13416">
    <property type="entry name" value="SBP_bac_8"/>
    <property type="match status" value="1"/>
</dbReference>
<reference evidence="5 6" key="1">
    <citation type="submission" date="2019-08" db="EMBL/GenBank/DDBJ databases">
        <title>Hyperibacter terrae gen. nov., sp. nov. and Hyperibacter viscosus sp. nov., two new members in the family Rhodospirillaceae isolated from the rhizosphere of Hypericum perforatum.</title>
        <authorList>
            <person name="Noviana Z."/>
        </authorList>
    </citation>
    <scope>NUCLEOTIDE SEQUENCE [LARGE SCALE GENOMIC DNA]</scope>
    <source>
        <strain evidence="5 6">R5959</strain>
    </source>
</reference>
<keyword evidence="6" id="KW-1185">Reference proteome</keyword>
<sequence length="371" mass="41170">MSKANAQELIGRLAERRITRRELHRWLAAAGIGIAAMPVLTRPARAADLIYYTWSGYDVKEFMPGFVEKHGSMPQTPLFGDEQEALTKMQSGFQVDVAHPCNNRVPIWRDAGVIEPIDTGRLEHWGELFDSLKNLKGTVTEDGQHWFVPIDWGMTALIYRSDLIKDPVDSWELLWDPKYKGKLSIGDGMADTGLIVATLLKIKDPNNMTADDLAKIKQKLLEQKPLLRFYWNDETTLEQALTSGEIVASSSWNGAAATLIDQGVPVKFVSPKEGALTYCCGLVLAKGGGHRDDAYDLINAMSAPEAGKWLIETYGYGHSNHKAFDMVAPDVLTKRSLPKDPTEMLGQGVYSTVSRHLAELSQILEEVKASQ</sequence>
<dbReference type="GO" id="GO:0019808">
    <property type="term" value="F:polyamine binding"/>
    <property type="evidence" value="ECO:0007669"/>
    <property type="project" value="InterPro"/>
</dbReference>
<keyword evidence="3" id="KW-0732">Signal</keyword>
<dbReference type="PROSITE" id="PS51318">
    <property type="entry name" value="TAT"/>
    <property type="match status" value="1"/>
</dbReference>
<organism evidence="5 6">
    <name type="scientific">Hypericibacter adhaerens</name>
    <dbReference type="NCBI Taxonomy" id="2602016"/>
    <lineage>
        <taxon>Bacteria</taxon>
        <taxon>Pseudomonadati</taxon>
        <taxon>Pseudomonadota</taxon>
        <taxon>Alphaproteobacteria</taxon>
        <taxon>Rhodospirillales</taxon>
        <taxon>Dongiaceae</taxon>
        <taxon>Hypericibacter</taxon>
    </lineage>
</organism>
<dbReference type="Gene3D" id="3.40.190.10">
    <property type="entry name" value="Periplasmic binding protein-like II"/>
    <property type="match status" value="2"/>
</dbReference>
<dbReference type="PANTHER" id="PTHR30222">
    <property type="entry name" value="SPERMIDINE/PUTRESCINE-BINDING PERIPLASMIC PROTEIN"/>
    <property type="match status" value="1"/>
</dbReference>
<keyword evidence="4" id="KW-0574">Periplasm</keyword>
<dbReference type="EMBL" id="CP042582">
    <property type="protein sequence ID" value="QEX22164.1"/>
    <property type="molecule type" value="Genomic_DNA"/>
</dbReference>
<dbReference type="AlphaFoldDB" id="A0A5J6MYE2"/>
<evidence type="ECO:0000256" key="4">
    <source>
        <dbReference type="ARBA" id="ARBA00022764"/>
    </source>
</evidence>
<dbReference type="InterPro" id="IPR006059">
    <property type="entry name" value="SBP"/>
</dbReference>
<keyword evidence="2" id="KW-0813">Transport</keyword>
<dbReference type="PANTHER" id="PTHR30222:SF17">
    <property type="entry name" value="SPERMIDINE_PUTRESCINE-BINDING PERIPLASMIC PROTEIN"/>
    <property type="match status" value="1"/>
</dbReference>
<dbReference type="RefSeq" id="WP_191909386.1">
    <property type="nucleotide sequence ID" value="NZ_CP042582.1"/>
</dbReference>
<comment type="subcellular location">
    <subcellularLocation>
        <location evidence="1">Periplasm</location>
    </subcellularLocation>
</comment>
<evidence type="ECO:0000313" key="5">
    <source>
        <dbReference type="EMBL" id="QEX22164.1"/>
    </source>
</evidence>
<dbReference type="GO" id="GO:0042597">
    <property type="term" value="C:periplasmic space"/>
    <property type="evidence" value="ECO:0007669"/>
    <property type="project" value="UniProtKB-SubCell"/>
</dbReference>
<evidence type="ECO:0000256" key="2">
    <source>
        <dbReference type="ARBA" id="ARBA00022448"/>
    </source>
</evidence>
<dbReference type="Proteomes" id="UP000325797">
    <property type="component" value="Chromosome"/>
</dbReference>
<evidence type="ECO:0000313" key="6">
    <source>
        <dbReference type="Proteomes" id="UP000325797"/>
    </source>
</evidence>
<dbReference type="KEGG" id="hadh:FRZ61_20940"/>
<name>A0A5J6MYE2_9PROT</name>
<accession>A0A5J6MYE2</accession>
<dbReference type="InterPro" id="IPR001188">
    <property type="entry name" value="Sperm_putr-bd"/>
</dbReference>
<protein>
    <submittedName>
        <fullName evidence="5">Spermidine/putrescine ABC transporter</fullName>
    </submittedName>
</protein>
<evidence type="ECO:0000256" key="1">
    <source>
        <dbReference type="ARBA" id="ARBA00004418"/>
    </source>
</evidence>
<dbReference type="SUPFAM" id="SSF53850">
    <property type="entry name" value="Periplasmic binding protein-like II"/>
    <property type="match status" value="1"/>
</dbReference>
<proteinExistence type="predicted"/>